<evidence type="ECO:0000313" key="1">
    <source>
        <dbReference type="Ensembl" id="ENSNNAP00000001439.1"/>
    </source>
</evidence>
<dbReference type="OrthoDB" id="17066at2759"/>
<reference evidence="1" key="1">
    <citation type="submission" date="2025-08" db="UniProtKB">
        <authorList>
            <consortium name="Ensembl"/>
        </authorList>
    </citation>
    <scope>IDENTIFICATION</scope>
</reference>
<organism evidence="1 2">
    <name type="scientific">Naja naja</name>
    <name type="common">Indian cobra</name>
    <dbReference type="NCBI Taxonomy" id="35670"/>
    <lineage>
        <taxon>Eukaryota</taxon>
        <taxon>Metazoa</taxon>
        <taxon>Chordata</taxon>
        <taxon>Craniata</taxon>
        <taxon>Vertebrata</taxon>
        <taxon>Euteleostomi</taxon>
        <taxon>Lepidosauria</taxon>
        <taxon>Squamata</taxon>
        <taxon>Bifurcata</taxon>
        <taxon>Unidentata</taxon>
        <taxon>Episquamata</taxon>
        <taxon>Toxicofera</taxon>
        <taxon>Serpentes</taxon>
        <taxon>Colubroidea</taxon>
        <taxon>Elapidae</taxon>
        <taxon>Elapinae</taxon>
        <taxon>Naja</taxon>
    </lineage>
</organism>
<keyword evidence="2" id="KW-1185">Reference proteome</keyword>
<name>A0A8C6V6Z2_NAJNA</name>
<dbReference type="PRINTS" id="PR02040">
    <property type="entry name" value="CDK2IP"/>
</dbReference>
<dbReference type="InterPro" id="IPR023250">
    <property type="entry name" value="Cyclin-dep_Kinase_2_interact"/>
</dbReference>
<dbReference type="Ensembl" id="ENSNNAT00000001516.1">
    <property type="protein sequence ID" value="ENSNNAP00000001439.1"/>
    <property type="gene ID" value="ENSNNAG00000001023.1"/>
</dbReference>
<reference evidence="1" key="2">
    <citation type="submission" date="2025-09" db="UniProtKB">
        <authorList>
            <consortium name="Ensembl"/>
        </authorList>
    </citation>
    <scope>IDENTIFICATION</scope>
</reference>
<protein>
    <submittedName>
        <fullName evidence="1">Uncharacterized protein</fullName>
    </submittedName>
</protein>
<dbReference type="AlphaFoldDB" id="A0A8C6V6Z2"/>
<dbReference type="Proteomes" id="UP000694559">
    <property type="component" value="Unplaced"/>
</dbReference>
<accession>A0A8C6V6Z2</accession>
<proteinExistence type="predicted"/>
<evidence type="ECO:0000313" key="2">
    <source>
        <dbReference type="Proteomes" id="UP000694559"/>
    </source>
</evidence>
<sequence>MPVLVVAMSARKIKDNAADRHNLMMKWETLNDNGFSIANKIVNIKNATQFKDSNLEIEHEDPSDSERLPLNYNTELEHQLNITHIEARIASPGLL</sequence>